<organism evidence="2 3">
    <name type="scientific">Roseobacter fucihabitans</name>
    <dbReference type="NCBI Taxonomy" id="1537242"/>
    <lineage>
        <taxon>Bacteria</taxon>
        <taxon>Pseudomonadati</taxon>
        <taxon>Pseudomonadota</taxon>
        <taxon>Alphaproteobacteria</taxon>
        <taxon>Rhodobacterales</taxon>
        <taxon>Roseobacteraceae</taxon>
        <taxon>Roseobacter</taxon>
    </lineage>
</organism>
<dbReference type="Gene3D" id="3.90.550.10">
    <property type="entry name" value="Spore Coat Polysaccharide Biosynthesis Protein SpsA, Chain A"/>
    <property type="match status" value="1"/>
</dbReference>
<protein>
    <submittedName>
        <fullName evidence="2">Undecaprenyl-phosphate 4-deoxy-4-formamido-L-arabinose transferase</fullName>
        <ecNumber evidence="2">2.4.2.53</ecNumber>
    </submittedName>
</protein>
<dbReference type="EMBL" id="CP143424">
    <property type="protein sequence ID" value="WVX51511.1"/>
    <property type="molecule type" value="Genomic_DNA"/>
</dbReference>
<evidence type="ECO:0000313" key="3">
    <source>
        <dbReference type="Proteomes" id="UP001318682"/>
    </source>
</evidence>
<proteinExistence type="predicted"/>
<dbReference type="PANTHER" id="PTHR36932">
    <property type="entry name" value="CAPSULAR POLYSACCHARIDE BIOSYNTHESIS PROTEIN"/>
    <property type="match status" value="1"/>
</dbReference>
<dbReference type="InterPro" id="IPR053158">
    <property type="entry name" value="CapK_Type1_Caps_Biosynth"/>
</dbReference>
<dbReference type="SUPFAM" id="SSF53448">
    <property type="entry name" value="Nucleotide-diphospho-sugar transferases"/>
    <property type="match status" value="1"/>
</dbReference>
<dbReference type="Pfam" id="PF00535">
    <property type="entry name" value="Glycos_transf_2"/>
    <property type="match status" value="1"/>
</dbReference>
<dbReference type="PANTHER" id="PTHR36932:SF1">
    <property type="entry name" value="CAPSULAR POLYSACCHARIDE BIOSYNTHESIS PROTEIN"/>
    <property type="match status" value="1"/>
</dbReference>
<keyword evidence="2" id="KW-0614">Plasmid</keyword>
<feature type="domain" description="Glycosyltransferase 2-like" evidence="1">
    <location>
        <begin position="8"/>
        <end position="172"/>
    </location>
</feature>
<dbReference type="RefSeq" id="WP_187431085.1">
    <property type="nucleotide sequence ID" value="NZ_CP143424.1"/>
</dbReference>
<dbReference type="EC" id="2.4.2.53" evidence="2"/>
<gene>
    <name evidence="2" type="primary">arnC_2</name>
    <name evidence="2" type="ORF">ROLI_046130</name>
</gene>
<dbReference type="Gene3D" id="3.40.50.12780">
    <property type="entry name" value="N-terminal domain of ligase-like"/>
    <property type="match status" value="1"/>
</dbReference>
<evidence type="ECO:0000259" key="1">
    <source>
        <dbReference type="Pfam" id="PF00535"/>
    </source>
</evidence>
<dbReference type="InterPro" id="IPR029044">
    <property type="entry name" value="Nucleotide-diphossugar_trans"/>
</dbReference>
<dbReference type="CDD" id="cd04179">
    <property type="entry name" value="DPM_DPG-synthase_like"/>
    <property type="match status" value="1"/>
</dbReference>
<geneLocation type="plasmid" evidence="2 3">
    <name>pROLI127</name>
</geneLocation>
<evidence type="ECO:0000313" key="2">
    <source>
        <dbReference type="EMBL" id="WVX51511.1"/>
    </source>
</evidence>
<dbReference type="Proteomes" id="UP001318682">
    <property type="component" value="Plasmid pROLI127"/>
</dbReference>
<dbReference type="SUPFAM" id="SSF56801">
    <property type="entry name" value="Acetyl-CoA synthetase-like"/>
    <property type="match status" value="1"/>
</dbReference>
<name>A0ABZ2BZG6_9RHOB</name>
<keyword evidence="2" id="KW-0328">Glycosyltransferase</keyword>
<dbReference type="GO" id="GO:0099621">
    <property type="term" value="F:undecaprenyl-phosphate 4-deoxy-4-formamido-L-arabinose transferase activity"/>
    <property type="evidence" value="ECO:0007669"/>
    <property type="project" value="UniProtKB-EC"/>
</dbReference>
<reference evidence="2 3" key="1">
    <citation type="submission" date="2015-07" db="EMBL/GenBank/DDBJ databases">
        <authorList>
            <person name="Voget S."/>
            <person name="Dogs M."/>
            <person name="Brinkhoff T.H."/>
            <person name="Daniel R."/>
        </authorList>
    </citation>
    <scope>NUCLEOTIDE SEQUENCE [LARGE SCALE GENOMIC DNA]</scope>
    <source>
        <strain evidence="2 3">B14</strain>
        <plasmid evidence="2 3">pROLI127</plasmid>
    </source>
</reference>
<sequence length="738" mass="84464">MTSPITLSVIAPCYNEEDNINALVQRVLAVFDKIGVAGELIAVNDCSTDETGPLLDKAAEQDARVRPQHHTVNGGIFKGWHTGLEAAQGHYVCLIDSDLQNPPEEIERLYRKIEADSVDIAQAVRSSIGRLKDNRWFLSRGLNTTLNLCFGMKAQDNKSGFLIAPRDVLKDVLDYKYIYRYPHTFVRVSAEHKSYTVREVETLFMDRVGGQSFLGNFPWRVIGAVSIDMIKAFKEFGFFTKENDLSRFVKDKELLAQPEKSSPFSRFVRELYFLTFPLHTWMISRRVRALYFALRKSQYLKREDLDAYRLMKLQRIVRHAYGQVPYYRRRMQEMGVRPSDIQSLEDIAKLPLLSKDDVRQNLHFDMFADNHQKREMLRVSTSGSTGAPFVIYADKKQLELRAATTLRAMEWAGWSFGDRQARLWHQTIGMTWQQAFKEKLNTLLMRRIFIPAYELRDQNIRNFVERIRKHNPVLVDGYAESFNFLAQFGKENKIEGFKPKAIMTSAQIMPPQTRAIIEKQFGAQVFDKYGSREFSGIAYEDSGHDGHVVCAESYIVEILKDGVPAKPGEVGEIVVTDLNNAHMPVLRYRIGDLAEKIDDSGRSASGRDFPRIGRIEGRTQAIVVCPNGTWLPGTFFAHYFKDFDQVVAQYQVVQDAPERLVIKVVPGLNYSEKMIKTVVDGLKEFTGPLMEITEELVDEIPLGRTGKRTGVVSTLGRDFQSITERIRKMDSKQQAEEK</sequence>
<reference evidence="2 3" key="2">
    <citation type="submission" date="2024-01" db="EMBL/GenBank/DDBJ databases">
        <title>Roseobacter fucihabitans sp. nov., isolated from the brown alga Fucus spiralis.</title>
        <authorList>
            <person name="Hahnke S."/>
            <person name="Berger M."/>
            <person name="Schlingloff A."/>
            <person name="Athale I."/>
            <person name="Neumann-Schaal M."/>
            <person name="Adenaya A."/>
            <person name="Poehlein A."/>
            <person name="Daniel R."/>
            <person name="Pertersen J."/>
            <person name="Brinkhoff T."/>
        </authorList>
    </citation>
    <scope>NUCLEOTIDE SEQUENCE [LARGE SCALE GENOMIC DNA]</scope>
    <source>
        <strain evidence="2 3">B14</strain>
        <plasmid evidence="2 3">pROLI127</plasmid>
    </source>
</reference>
<accession>A0ABZ2BZG6</accession>
<keyword evidence="2" id="KW-0808">Transferase</keyword>
<dbReference type="InterPro" id="IPR042099">
    <property type="entry name" value="ANL_N_sf"/>
</dbReference>
<dbReference type="InterPro" id="IPR001173">
    <property type="entry name" value="Glyco_trans_2-like"/>
</dbReference>
<keyword evidence="3" id="KW-1185">Reference proteome</keyword>